<proteinExistence type="predicted"/>
<dbReference type="EMBL" id="JARK01001434">
    <property type="protein sequence ID" value="EYC02803.1"/>
    <property type="molecule type" value="Genomic_DNA"/>
</dbReference>
<reference evidence="2" key="1">
    <citation type="journal article" date="2015" name="Nat. Genet.">
        <title>The genome and transcriptome of the zoonotic hookworm Ancylostoma ceylanicum identify infection-specific gene families.</title>
        <authorList>
            <person name="Schwarz E.M."/>
            <person name="Hu Y."/>
            <person name="Antoshechkin I."/>
            <person name="Miller M.M."/>
            <person name="Sternberg P.W."/>
            <person name="Aroian R.V."/>
        </authorList>
    </citation>
    <scope>NUCLEOTIDE SEQUENCE</scope>
    <source>
        <strain evidence="2">HY135</strain>
    </source>
</reference>
<dbReference type="Proteomes" id="UP000024635">
    <property type="component" value="Unassembled WGS sequence"/>
</dbReference>
<name>A0A016TJP2_9BILA</name>
<gene>
    <name evidence="1" type="primary">Acey_s0098.g3131</name>
    <name evidence="1" type="ORF">Y032_0098g3131</name>
</gene>
<evidence type="ECO:0000313" key="2">
    <source>
        <dbReference type="Proteomes" id="UP000024635"/>
    </source>
</evidence>
<organism evidence="1 2">
    <name type="scientific">Ancylostoma ceylanicum</name>
    <dbReference type="NCBI Taxonomy" id="53326"/>
    <lineage>
        <taxon>Eukaryota</taxon>
        <taxon>Metazoa</taxon>
        <taxon>Ecdysozoa</taxon>
        <taxon>Nematoda</taxon>
        <taxon>Chromadorea</taxon>
        <taxon>Rhabditida</taxon>
        <taxon>Rhabditina</taxon>
        <taxon>Rhabditomorpha</taxon>
        <taxon>Strongyloidea</taxon>
        <taxon>Ancylostomatidae</taxon>
        <taxon>Ancylostomatinae</taxon>
        <taxon>Ancylostoma</taxon>
    </lineage>
</organism>
<comment type="caution">
    <text evidence="1">The sequence shown here is derived from an EMBL/GenBank/DDBJ whole genome shotgun (WGS) entry which is preliminary data.</text>
</comment>
<protein>
    <submittedName>
        <fullName evidence="1">Uncharacterized protein</fullName>
    </submittedName>
</protein>
<accession>A0A016TJP2</accession>
<keyword evidence="2" id="KW-1185">Reference proteome</keyword>
<sequence length="72" mass="7793">MSSCPFCGENGLEKTDSGICFNNVPKRECRKISMLGEYHLLGSPSNEATEKPMTSADCISEAGQQCISFCPI</sequence>
<evidence type="ECO:0000313" key="1">
    <source>
        <dbReference type="EMBL" id="EYC02803.1"/>
    </source>
</evidence>
<dbReference type="AlphaFoldDB" id="A0A016TJP2"/>